<reference evidence="2" key="1">
    <citation type="submission" date="2023-01" db="EMBL/GenBank/DDBJ databases">
        <title>The chitinases involved in constricting ring structure development in the nematode-trapping fungus Drechslerella dactyloides.</title>
        <authorList>
            <person name="Wang R."/>
            <person name="Zhang L."/>
            <person name="Tang P."/>
            <person name="Li S."/>
            <person name="Liang L."/>
        </authorList>
    </citation>
    <scope>NUCLEOTIDE SEQUENCE</scope>
    <source>
        <strain evidence="2">YMF1.00031</strain>
    </source>
</reference>
<evidence type="ECO:0000313" key="2">
    <source>
        <dbReference type="EMBL" id="KAJ6261073.1"/>
    </source>
</evidence>
<proteinExistence type="predicted"/>
<evidence type="ECO:0000256" key="1">
    <source>
        <dbReference type="SAM" id="MobiDB-lite"/>
    </source>
</evidence>
<name>A0AAD6IYH6_DREDA</name>
<gene>
    <name evidence="2" type="ORF">Dda_3738</name>
</gene>
<comment type="caution">
    <text evidence="2">The sequence shown here is derived from an EMBL/GenBank/DDBJ whole genome shotgun (WGS) entry which is preliminary data.</text>
</comment>
<keyword evidence="3" id="KW-1185">Reference proteome</keyword>
<dbReference type="AlphaFoldDB" id="A0AAD6IYH6"/>
<sequence length="109" mass="11457">MATLAARSRCDMTRHYQHHHDVIVLTHDTPPRSIEATAFDGQSIVLTNELEAAPAPKLARQPRAAASGSDGGYLPRTLALKAAGPQQTSIDVATARNGGLHGDLPEPAG</sequence>
<dbReference type="Proteomes" id="UP001221413">
    <property type="component" value="Unassembled WGS sequence"/>
</dbReference>
<organism evidence="2 3">
    <name type="scientific">Drechslerella dactyloides</name>
    <name type="common">Nematode-trapping fungus</name>
    <name type="synonym">Arthrobotrys dactyloides</name>
    <dbReference type="NCBI Taxonomy" id="74499"/>
    <lineage>
        <taxon>Eukaryota</taxon>
        <taxon>Fungi</taxon>
        <taxon>Dikarya</taxon>
        <taxon>Ascomycota</taxon>
        <taxon>Pezizomycotina</taxon>
        <taxon>Orbiliomycetes</taxon>
        <taxon>Orbiliales</taxon>
        <taxon>Orbiliaceae</taxon>
        <taxon>Drechslerella</taxon>
    </lineage>
</organism>
<feature type="region of interest" description="Disordered" evidence="1">
    <location>
        <begin position="52"/>
        <end position="72"/>
    </location>
</feature>
<dbReference type="EMBL" id="JAQGDS010000004">
    <property type="protein sequence ID" value="KAJ6261073.1"/>
    <property type="molecule type" value="Genomic_DNA"/>
</dbReference>
<accession>A0AAD6IYH6</accession>
<protein>
    <submittedName>
        <fullName evidence="2">Uncharacterized protein</fullName>
    </submittedName>
</protein>
<evidence type="ECO:0000313" key="3">
    <source>
        <dbReference type="Proteomes" id="UP001221413"/>
    </source>
</evidence>